<dbReference type="PROSITE" id="PS50119">
    <property type="entry name" value="ZF_BBOX"/>
    <property type="match status" value="2"/>
</dbReference>
<dbReference type="SMART" id="SM00502">
    <property type="entry name" value="BBC"/>
    <property type="match status" value="1"/>
</dbReference>
<evidence type="ECO:0000313" key="7">
    <source>
        <dbReference type="Proteomes" id="UP001152795"/>
    </source>
</evidence>
<dbReference type="SUPFAM" id="SSF81296">
    <property type="entry name" value="E set domains"/>
    <property type="match status" value="1"/>
</dbReference>
<keyword evidence="4" id="KW-0863">Zinc-finger</keyword>
<dbReference type="InterPro" id="IPR014756">
    <property type="entry name" value="Ig_E-set"/>
</dbReference>
<dbReference type="PROSITE" id="PS00518">
    <property type="entry name" value="ZF_RING_1"/>
    <property type="match status" value="1"/>
</dbReference>
<dbReference type="SMART" id="SM00336">
    <property type="entry name" value="BBOX"/>
    <property type="match status" value="2"/>
</dbReference>
<proteinExistence type="inferred from homology"/>
<reference evidence="6" key="1">
    <citation type="submission" date="2020-04" db="EMBL/GenBank/DDBJ databases">
        <authorList>
            <person name="Alioto T."/>
            <person name="Alioto T."/>
            <person name="Gomez Garrido J."/>
        </authorList>
    </citation>
    <scope>NUCLEOTIDE SEQUENCE</scope>
    <source>
        <strain evidence="6">A484AB</strain>
    </source>
</reference>
<dbReference type="InterPro" id="IPR018957">
    <property type="entry name" value="Znf_C3HC4_RING-type"/>
</dbReference>
<comment type="similarity">
    <text evidence="1">Belongs to the TRIM/RBCC family.</text>
</comment>
<dbReference type="PROSITE" id="PS50194">
    <property type="entry name" value="FILAMIN_REPEAT"/>
    <property type="match status" value="1"/>
</dbReference>
<dbReference type="GO" id="GO:0016874">
    <property type="term" value="F:ligase activity"/>
    <property type="evidence" value="ECO:0007669"/>
    <property type="project" value="UniProtKB-KW"/>
</dbReference>
<dbReference type="Pfam" id="PF22586">
    <property type="entry name" value="ANCHR-like_BBOX"/>
    <property type="match status" value="1"/>
</dbReference>
<dbReference type="Gene3D" id="3.30.40.10">
    <property type="entry name" value="Zinc/RING finger domain, C3HC4 (zinc finger)"/>
    <property type="match status" value="1"/>
</dbReference>
<dbReference type="InterPro" id="IPR017907">
    <property type="entry name" value="Znf_RING_CS"/>
</dbReference>
<dbReference type="Pfam" id="PF00097">
    <property type="entry name" value="zf-C3HC4"/>
    <property type="match status" value="1"/>
</dbReference>
<accession>A0A6S7JZH3</accession>
<dbReference type="GO" id="GO:0000209">
    <property type="term" value="P:protein polyubiquitination"/>
    <property type="evidence" value="ECO:0007669"/>
    <property type="project" value="TreeGrafter"/>
</dbReference>
<dbReference type="PANTHER" id="PTHR24104:SF25">
    <property type="entry name" value="PROTEIN LIN-41"/>
    <property type="match status" value="1"/>
</dbReference>
<keyword evidence="7" id="KW-1185">Reference proteome</keyword>
<dbReference type="PANTHER" id="PTHR24104">
    <property type="entry name" value="E3 UBIQUITIN-PROTEIN LIGASE NHLRC1-RELATED"/>
    <property type="match status" value="1"/>
</dbReference>
<dbReference type="InterPro" id="IPR013083">
    <property type="entry name" value="Znf_RING/FYVE/PHD"/>
</dbReference>
<dbReference type="GO" id="GO:0000932">
    <property type="term" value="C:P-body"/>
    <property type="evidence" value="ECO:0007669"/>
    <property type="project" value="UniProtKB-SubCell"/>
</dbReference>
<evidence type="ECO:0000313" key="6">
    <source>
        <dbReference type="EMBL" id="CAB4021642.1"/>
    </source>
</evidence>
<dbReference type="SMART" id="SM00184">
    <property type="entry name" value="RING"/>
    <property type="match status" value="1"/>
</dbReference>
<evidence type="ECO:0000256" key="2">
    <source>
        <dbReference type="ARBA" id="ARBA00022723"/>
    </source>
</evidence>
<name>A0A6S7JZH3_PARCT</name>
<dbReference type="CDD" id="cd16579">
    <property type="entry name" value="RING-HC_PML_C-V"/>
    <property type="match status" value="1"/>
</dbReference>
<dbReference type="InterPro" id="IPR003649">
    <property type="entry name" value="Bbox_C"/>
</dbReference>
<dbReference type="InterPro" id="IPR017868">
    <property type="entry name" value="Filamin/ABP280_repeat-like"/>
</dbReference>
<dbReference type="InterPro" id="IPR001841">
    <property type="entry name" value="Znf_RING"/>
</dbReference>
<gene>
    <name evidence="6" type="ORF">PACLA_8A018156</name>
</gene>
<sequence length="778" mass="86173">MSSHVYKYTNGDTARNEFYSENNCETKRLSSSGYDYNNNSIPTDLICAVCHAEYRNPKLLPCLHTFCKRCLEKYVECLDGDYYVKCPFCGTRRKIKSRSDDGHACLDELVSDFVALNSLDACAINVNELSDASCSNCSTRAQSRCSECAVFLCANCQRAHKNNKQTKNHNVCSLALLGLKSDQILHTGDYCKTHAGQTLTHFCRTCDRAVCNDCTFLDHPKDGHSVTELSDVSPTQRRQLAEILSGVRQKVPFLKRTLLDIDSVLQSLPDNADAVAREIARTTESFIQTLRQRQEELLDELTKLCAHKATVLHEQKSRIQSELEILEDNCQASEKILRNGSNSEIATVNNLVYKRLEFLRNMKLNVEADENSEFGYDSGSEKLKSEILNTGEVFLVNTSSPLKVLGDGLQDAAVGKFASFTVATSEKCELFSGDLDIRIETPDSVLLECDVTHSGNLCNVVYNPKVPGENEISVTFRGEHLPDSPICVNVKDGHVIYAQKKTKCVTFGHRGSAPGCLNQPCDVAVRNNGHILLADTSNHRVQIFDANGKFISNFGKPGGSFGQLTYPSGIAISPRGHVIVSDYGNHRVQVFTSGSVYLRSFGGKGSAEGLIDHPIGVAVDEEGHVVVVDQDNHRVQVFDENGKFLRQFGCYGNGNGQLDRPMYVAISPDGDVFVTDSRNHRVQIFDADGRYRESLGERGTNDGEFYYPTGISIDAAGYVVVSDQTARIQVFNPELQFVTKLEPRSVDKLECPMGIDYNPEGKIIIVDKECSNVKILYP</sequence>
<evidence type="ECO:0000256" key="1">
    <source>
        <dbReference type="ARBA" id="ARBA00008518"/>
    </source>
</evidence>
<dbReference type="PROSITE" id="PS50089">
    <property type="entry name" value="ZF_RING_2"/>
    <property type="match status" value="1"/>
</dbReference>
<dbReference type="Pfam" id="PF00643">
    <property type="entry name" value="zf-B_box"/>
    <property type="match status" value="1"/>
</dbReference>
<dbReference type="Gene3D" id="2.60.40.10">
    <property type="entry name" value="Immunoglobulins"/>
    <property type="match status" value="1"/>
</dbReference>
<evidence type="ECO:0000256" key="4">
    <source>
        <dbReference type="ARBA" id="ARBA00022771"/>
    </source>
</evidence>
<dbReference type="SUPFAM" id="SSF57845">
    <property type="entry name" value="B-box zinc-binding domain"/>
    <property type="match status" value="1"/>
</dbReference>
<keyword evidence="3" id="KW-0677">Repeat</keyword>
<dbReference type="GO" id="GO:0061630">
    <property type="term" value="F:ubiquitin protein ligase activity"/>
    <property type="evidence" value="ECO:0007669"/>
    <property type="project" value="TreeGrafter"/>
</dbReference>
<dbReference type="AlphaFoldDB" id="A0A6S7JZH3"/>
<dbReference type="SUPFAM" id="SSF101898">
    <property type="entry name" value="NHL repeat"/>
    <property type="match status" value="1"/>
</dbReference>
<dbReference type="GO" id="GO:0008270">
    <property type="term" value="F:zinc ion binding"/>
    <property type="evidence" value="ECO:0007669"/>
    <property type="project" value="UniProtKB-KW"/>
</dbReference>
<organism evidence="6 7">
    <name type="scientific">Paramuricea clavata</name>
    <name type="common">Red gorgonian</name>
    <name type="synonym">Violescent sea-whip</name>
    <dbReference type="NCBI Taxonomy" id="317549"/>
    <lineage>
        <taxon>Eukaryota</taxon>
        <taxon>Metazoa</taxon>
        <taxon>Cnidaria</taxon>
        <taxon>Anthozoa</taxon>
        <taxon>Octocorallia</taxon>
        <taxon>Malacalcyonacea</taxon>
        <taxon>Plexauridae</taxon>
        <taxon>Paramuricea</taxon>
    </lineage>
</organism>
<dbReference type="OrthoDB" id="342730at2759"/>
<dbReference type="SMART" id="SM00557">
    <property type="entry name" value="IG_FLMN"/>
    <property type="match status" value="1"/>
</dbReference>
<dbReference type="InterPro" id="IPR001258">
    <property type="entry name" value="NHL_repeat"/>
</dbReference>
<dbReference type="SUPFAM" id="SSF57850">
    <property type="entry name" value="RING/U-box"/>
    <property type="match status" value="1"/>
</dbReference>
<evidence type="ECO:0000256" key="3">
    <source>
        <dbReference type="ARBA" id="ARBA00022737"/>
    </source>
</evidence>
<dbReference type="GO" id="GO:0003723">
    <property type="term" value="F:RNA binding"/>
    <property type="evidence" value="ECO:0007669"/>
    <property type="project" value="UniProtKB-KW"/>
</dbReference>
<dbReference type="Gene3D" id="3.30.160.60">
    <property type="entry name" value="Classic Zinc Finger"/>
    <property type="match status" value="1"/>
</dbReference>
<dbReference type="EMBL" id="CACRXK020011543">
    <property type="protein sequence ID" value="CAB4021642.1"/>
    <property type="molecule type" value="Genomic_DNA"/>
</dbReference>
<dbReference type="InterPro" id="IPR000315">
    <property type="entry name" value="Znf_B-box"/>
</dbReference>
<keyword evidence="2" id="KW-0479">Metal-binding</keyword>
<comment type="caution">
    <text evidence="6">The sequence shown here is derived from an EMBL/GenBank/DDBJ whole genome shotgun (WGS) entry which is preliminary data.</text>
</comment>
<dbReference type="InterPro" id="IPR001298">
    <property type="entry name" value="Filamin/ABP280_rpt"/>
</dbReference>
<dbReference type="PROSITE" id="PS51125">
    <property type="entry name" value="NHL"/>
    <property type="match status" value="5"/>
</dbReference>
<dbReference type="Proteomes" id="UP001152795">
    <property type="component" value="Unassembled WGS sequence"/>
</dbReference>
<dbReference type="Pfam" id="PF01436">
    <property type="entry name" value="NHL"/>
    <property type="match status" value="4"/>
</dbReference>
<protein>
    <submittedName>
        <fullName evidence="6">E3 ubiquitin- ligase TRIM71-like</fullName>
    </submittedName>
</protein>
<keyword evidence="6" id="KW-0436">Ligase</keyword>
<dbReference type="Pfam" id="PF00630">
    <property type="entry name" value="Filamin"/>
    <property type="match status" value="1"/>
</dbReference>
<dbReference type="GO" id="GO:0043161">
    <property type="term" value="P:proteasome-mediated ubiquitin-dependent protein catabolic process"/>
    <property type="evidence" value="ECO:0007669"/>
    <property type="project" value="TreeGrafter"/>
</dbReference>
<dbReference type="InterPro" id="IPR011042">
    <property type="entry name" value="6-blade_b-propeller_TolB-like"/>
</dbReference>
<dbReference type="Gene3D" id="2.120.10.30">
    <property type="entry name" value="TolB, C-terminal domain"/>
    <property type="match status" value="2"/>
</dbReference>
<dbReference type="FunFam" id="2.120.10.30:FF:000037">
    <property type="entry name" value="Uncharacterized protein, isoform E"/>
    <property type="match status" value="1"/>
</dbReference>
<evidence type="ECO:0000256" key="5">
    <source>
        <dbReference type="ARBA" id="ARBA00022833"/>
    </source>
</evidence>
<keyword evidence="5" id="KW-0862">Zinc</keyword>
<dbReference type="InterPro" id="IPR013783">
    <property type="entry name" value="Ig-like_fold"/>
</dbReference>
<dbReference type="InterPro" id="IPR050952">
    <property type="entry name" value="TRIM-NHL_E3_ligases"/>
</dbReference>